<reference evidence="24" key="2">
    <citation type="submission" date="2019-02" db="EMBL/GenBank/DDBJ databases">
        <title>Opniocepnalus argus Var Kimnra genome.</title>
        <authorList>
            <person name="Zhou C."/>
            <person name="Xiao S."/>
        </authorList>
    </citation>
    <scope>NUCLEOTIDE SEQUENCE [LARGE SCALE GENOMIC DNA]</scope>
</reference>
<dbReference type="SUPFAM" id="SSF51206">
    <property type="entry name" value="cAMP-binding domain-like"/>
    <property type="match status" value="1"/>
</dbReference>
<gene>
    <name evidence="23" type="ORF">EXN66_Car000514</name>
</gene>
<feature type="domain" description="Cyclic nucleotide-binding" evidence="22">
    <location>
        <begin position="708"/>
        <end position="814"/>
    </location>
</feature>
<dbReference type="GO" id="GO:0030552">
    <property type="term" value="F:cAMP binding"/>
    <property type="evidence" value="ECO:0007669"/>
    <property type="project" value="UniProtKB-KW"/>
</dbReference>
<evidence type="ECO:0000313" key="24">
    <source>
        <dbReference type="Proteomes" id="UP000503349"/>
    </source>
</evidence>
<organism evidence="23 24">
    <name type="scientific">Channa argus</name>
    <name type="common">Northern snakehead</name>
    <name type="synonym">Ophicephalus argus</name>
    <dbReference type="NCBI Taxonomy" id="215402"/>
    <lineage>
        <taxon>Eukaryota</taxon>
        <taxon>Metazoa</taxon>
        <taxon>Chordata</taxon>
        <taxon>Craniata</taxon>
        <taxon>Vertebrata</taxon>
        <taxon>Euteleostomi</taxon>
        <taxon>Actinopterygii</taxon>
        <taxon>Neopterygii</taxon>
        <taxon>Teleostei</taxon>
        <taxon>Neoteleostei</taxon>
        <taxon>Acanthomorphata</taxon>
        <taxon>Anabantaria</taxon>
        <taxon>Anabantiformes</taxon>
        <taxon>Channoidei</taxon>
        <taxon>Channidae</taxon>
        <taxon>Channa</taxon>
    </lineage>
</organism>
<evidence type="ECO:0000256" key="5">
    <source>
        <dbReference type="ARBA" id="ARBA00022475"/>
    </source>
</evidence>
<evidence type="ECO:0000256" key="3">
    <source>
        <dbReference type="ARBA" id="ARBA00022448"/>
    </source>
</evidence>
<dbReference type="PANTHER" id="PTHR45689:SF7">
    <property type="entry name" value="POTASSIUM_SODIUM HYPERPOLARIZATION-ACTIVATED CYCLIC NUCLEOTIDE-GATED CHANNEL 3"/>
    <property type="match status" value="1"/>
</dbReference>
<dbReference type="Gene3D" id="1.10.287.70">
    <property type="match status" value="1"/>
</dbReference>
<dbReference type="PROSITE" id="PS00888">
    <property type="entry name" value="CNMP_BINDING_1"/>
    <property type="match status" value="1"/>
</dbReference>
<keyword evidence="8" id="KW-0547">Nucleotide-binding</keyword>
<evidence type="ECO:0000313" key="23">
    <source>
        <dbReference type="EMBL" id="KAF3707341.1"/>
    </source>
</evidence>
<dbReference type="GO" id="GO:0030424">
    <property type="term" value="C:axon"/>
    <property type="evidence" value="ECO:0007669"/>
    <property type="project" value="TreeGrafter"/>
</dbReference>
<comment type="catalytic activity">
    <reaction evidence="18">
        <text>K(+)(in) = K(+)(out)</text>
        <dbReference type="Rhea" id="RHEA:29463"/>
        <dbReference type="ChEBI" id="CHEBI:29103"/>
    </reaction>
</comment>
<dbReference type="InterPro" id="IPR000595">
    <property type="entry name" value="cNMP-bd_dom"/>
</dbReference>
<dbReference type="GO" id="GO:0005272">
    <property type="term" value="F:sodium channel activity"/>
    <property type="evidence" value="ECO:0007669"/>
    <property type="project" value="UniProtKB-KW"/>
</dbReference>
<dbReference type="PANTHER" id="PTHR45689">
    <property type="entry name" value="I[[H]] CHANNEL, ISOFORM E"/>
    <property type="match status" value="1"/>
</dbReference>
<dbReference type="GO" id="GO:0098855">
    <property type="term" value="C:HCN channel complex"/>
    <property type="evidence" value="ECO:0007669"/>
    <property type="project" value="TreeGrafter"/>
</dbReference>
<keyword evidence="10 21" id="KW-1133">Transmembrane helix</keyword>
<dbReference type="InterPro" id="IPR018490">
    <property type="entry name" value="cNMP-bd_dom_sf"/>
</dbReference>
<dbReference type="InterPro" id="IPR014710">
    <property type="entry name" value="RmlC-like_jellyroll"/>
</dbReference>
<dbReference type="InterPro" id="IPR005821">
    <property type="entry name" value="Ion_trans_dom"/>
</dbReference>
<feature type="compositionally biased region" description="Low complexity" evidence="20">
    <location>
        <begin position="235"/>
        <end position="250"/>
    </location>
</feature>
<keyword evidence="4" id="KW-0894">Sodium channel</keyword>
<evidence type="ECO:0000256" key="13">
    <source>
        <dbReference type="ARBA" id="ARBA00023136"/>
    </source>
</evidence>
<keyword evidence="3" id="KW-0813">Transport</keyword>
<dbReference type="SMART" id="SM00100">
    <property type="entry name" value="cNMP"/>
    <property type="match status" value="1"/>
</dbReference>
<keyword evidence="15" id="KW-0739">Sodium transport</keyword>
<sequence length="839" mass="95861">MRVYWIVSTLSALVSMVALMIVMSQYQLLTRLKGRSEEMRMQSEKLYGELMNEDMFKATLENLLGQGQKVANELEATVVKLGSEMEKKKTENDACQAEKKTKSDELANAEKEKTNTEAESDAWNKEIHTLQAQLAAYSPVCDYVKNNTLSRKLCVPDNPTTTQIKMLDVLTVQLDLHPRHRRSGSVKREGQEDEEGGVPLLGGGGGGGGESPPSSADDQRGISESPGPKPDTPIFRSWSSLRFSRWRSGSQRTTPPGTPSPKTEKKSDVTKRLFSLVKTHNDDYTADPDGLLDTNGCGETGLDDPTQAQSTYFQKQFGSMLQPGVNKFSLRMFGSHKGVADEQERVKSFGVWIIHPYSDFRFYWDIVMLLLMMSNLVILPWGITFFEDQNTSPWITFNVMSDTLFLMDLVFNFRTGILGEDSHIILDPKEIRMHYVRTWFVVDFISSIPVDYIFLVVDLESRHESSDVYRTARALRIVRFTKILSLLRLLRLSRLIRYIHQWEEIFHMTYDLASAVVRIVNLIGMMLLLCHWDGCLTFMVPMLQDFPPDCWVSKNNMVNATWHIQYSYALFMAMSHMLCIGYGAHPPEGMSDVWLTMVSMVVGATCYAMFLGHATNLVQSLDASHRQYQEKVKSRCVLYKCFQYKQVEQYMSFHKLPADVRQRIHDYYEQRFQGKMFDEDSILGELSDPLKEEIVSYNCRGLVANMPLFANTDPHFVTVILTKLRFEVFQPGDLIIREGTLGRKMYFIQHGTVTVIPRGSKDIRLSDGAYFGEICLLTQGRRTASVRADTYCRLYSLSVDSFNEVLEEHPLMRRAFESVAVDRLDRVSRRPSYQAPPAE</sequence>
<dbReference type="InterPro" id="IPR051413">
    <property type="entry name" value="K/Na_HCN_channel"/>
</dbReference>
<feature type="transmembrane region" description="Helical" evidence="21">
    <location>
        <begin position="593"/>
        <end position="612"/>
    </location>
</feature>
<evidence type="ECO:0000256" key="8">
    <source>
        <dbReference type="ARBA" id="ARBA00022741"/>
    </source>
</evidence>
<feature type="transmembrane region" description="Helical" evidence="21">
    <location>
        <begin position="6"/>
        <end position="29"/>
    </location>
</feature>
<protein>
    <submittedName>
        <fullName evidence="23">Potassium/sodium hyperpolarization-activated cyclic nucleotide-gated channel 4</fullName>
    </submittedName>
</protein>
<evidence type="ECO:0000256" key="4">
    <source>
        <dbReference type="ARBA" id="ARBA00022461"/>
    </source>
</evidence>
<dbReference type="Pfam" id="PF00027">
    <property type="entry name" value="cNMP_binding"/>
    <property type="match status" value="1"/>
</dbReference>
<comment type="similarity">
    <text evidence="2">Belongs to the potassium channel HCN family.</text>
</comment>
<evidence type="ECO:0000256" key="9">
    <source>
        <dbReference type="ARBA" id="ARBA00022826"/>
    </source>
</evidence>
<dbReference type="Gene3D" id="1.10.287.630">
    <property type="entry name" value="Helix hairpin bin"/>
    <property type="match status" value="1"/>
</dbReference>
<name>A0A6G1QXA9_CHAAH</name>
<dbReference type="GO" id="GO:0005249">
    <property type="term" value="F:voltage-gated potassium channel activity"/>
    <property type="evidence" value="ECO:0007669"/>
    <property type="project" value="InterPro"/>
</dbReference>
<dbReference type="GO" id="GO:0030425">
    <property type="term" value="C:dendrite"/>
    <property type="evidence" value="ECO:0007669"/>
    <property type="project" value="TreeGrafter"/>
</dbReference>
<keyword evidence="24" id="KW-1185">Reference proteome</keyword>
<evidence type="ECO:0000256" key="12">
    <source>
        <dbReference type="ARBA" id="ARBA00023065"/>
    </source>
</evidence>
<feature type="transmembrane region" description="Helical" evidence="21">
    <location>
        <begin position="560"/>
        <end position="581"/>
    </location>
</feature>
<feature type="region of interest" description="Disordered" evidence="20">
    <location>
        <begin position="180"/>
        <end position="269"/>
    </location>
</feature>
<evidence type="ECO:0000256" key="15">
    <source>
        <dbReference type="ARBA" id="ARBA00023201"/>
    </source>
</evidence>
<evidence type="ECO:0000256" key="14">
    <source>
        <dbReference type="ARBA" id="ARBA00023149"/>
    </source>
</evidence>
<feature type="region of interest" description="Disordered" evidence="20">
    <location>
        <begin position="85"/>
        <end position="121"/>
    </location>
</feature>
<dbReference type="GO" id="GO:0003254">
    <property type="term" value="P:regulation of membrane depolarization"/>
    <property type="evidence" value="ECO:0007669"/>
    <property type="project" value="TreeGrafter"/>
</dbReference>
<evidence type="ECO:0000256" key="7">
    <source>
        <dbReference type="ARBA" id="ARBA00022692"/>
    </source>
</evidence>
<keyword evidence="7 21" id="KW-0812">Transmembrane</keyword>
<evidence type="ECO:0000256" key="17">
    <source>
        <dbReference type="ARBA" id="ARBA00023303"/>
    </source>
</evidence>
<keyword evidence="6" id="KW-0116">cAMP-binding</keyword>
<proteinExistence type="inferred from homology"/>
<keyword evidence="13 21" id="KW-0472">Membrane</keyword>
<dbReference type="EMBL" id="CM015712">
    <property type="protein sequence ID" value="KAF3707341.1"/>
    <property type="molecule type" value="Genomic_DNA"/>
</dbReference>
<evidence type="ECO:0000256" key="18">
    <source>
        <dbReference type="ARBA" id="ARBA00034430"/>
    </source>
</evidence>
<dbReference type="CDD" id="cd00038">
    <property type="entry name" value="CAP_ED"/>
    <property type="match status" value="1"/>
</dbReference>
<reference evidence="23 24" key="1">
    <citation type="submission" date="2019-02" db="EMBL/GenBank/DDBJ databases">
        <title>Opniocepnalus argus genome.</title>
        <authorList>
            <person name="Zhou C."/>
            <person name="Xiao S."/>
        </authorList>
    </citation>
    <scope>NUCLEOTIDE SEQUENCE [LARGE SCALE GENOMIC DNA]</scope>
    <source>
        <strain evidence="23">OARG1902GOOAL</strain>
        <tissue evidence="23">Muscle</tissue>
    </source>
</reference>
<dbReference type="AlphaFoldDB" id="A0A6G1QXA9"/>
<dbReference type="Gene3D" id="2.60.120.10">
    <property type="entry name" value="Jelly Rolls"/>
    <property type="match status" value="1"/>
</dbReference>
<dbReference type="PROSITE" id="PS50042">
    <property type="entry name" value="CNMP_BINDING_3"/>
    <property type="match status" value="1"/>
</dbReference>
<evidence type="ECO:0000256" key="11">
    <source>
        <dbReference type="ARBA" id="ARBA00023053"/>
    </source>
</evidence>
<evidence type="ECO:0000259" key="22">
    <source>
        <dbReference type="PROSITE" id="PS50042"/>
    </source>
</evidence>
<dbReference type="Pfam" id="PF08412">
    <property type="entry name" value="Ion_trans_N"/>
    <property type="match status" value="1"/>
</dbReference>
<keyword evidence="9" id="KW-0631">Potassium channel</keyword>
<evidence type="ECO:0000256" key="2">
    <source>
        <dbReference type="ARBA" id="ARBA00006305"/>
    </source>
</evidence>
<keyword evidence="12" id="KW-0406">Ion transport</keyword>
<evidence type="ECO:0000256" key="1">
    <source>
        <dbReference type="ARBA" id="ARBA00004651"/>
    </source>
</evidence>
<evidence type="ECO:0000256" key="16">
    <source>
        <dbReference type="ARBA" id="ARBA00023286"/>
    </source>
</evidence>
<evidence type="ECO:0000256" key="21">
    <source>
        <dbReference type="SAM" id="Phobius"/>
    </source>
</evidence>
<keyword evidence="9" id="KW-0630">Potassium</keyword>
<keyword evidence="17" id="KW-0407">Ion channel</keyword>
<comment type="subcellular location">
    <subcellularLocation>
        <location evidence="1">Cell membrane</location>
        <topology evidence="1">Multi-pass membrane protein</topology>
    </subcellularLocation>
</comment>
<dbReference type="Pfam" id="PF00520">
    <property type="entry name" value="Ion_trans"/>
    <property type="match status" value="1"/>
</dbReference>
<feature type="compositionally biased region" description="Gly residues" evidence="20">
    <location>
        <begin position="199"/>
        <end position="210"/>
    </location>
</feature>
<dbReference type="Proteomes" id="UP000503349">
    <property type="component" value="Chromosome 1"/>
</dbReference>
<keyword evidence="11" id="KW-0915">Sodium</keyword>
<evidence type="ECO:0000256" key="20">
    <source>
        <dbReference type="SAM" id="MobiDB-lite"/>
    </source>
</evidence>
<dbReference type="PRINTS" id="PR01463">
    <property type="entry name" value="EAGCHANLFMLY"/>
</dbReference>
<accession>A0A6G1QXA9</accession>
<comment type="catalytic activity">
    <reaction evidence="19">
        <text>Na(+)(in) = Na(+)(out)</text>
        <dbReference type="Rhea" id="RHEA:34963"/>
        <dbReference type="ChEBI" id="CHEBI:29101"/>
    </reaction>
</comment>
<keyword evidence="5" id="KW-1003">Cell membrane</keyword>
<keyword evidence="16" id="KW-1071">Ligand-gated ion channel</keyword>
<evidence type="ECO:0000256" key="10">
    <source>
        <dbReference type="ARBA" id="ARBA00022989"/>
    </source>
</evidence>
<dbReference type="InterPro" id="IPR003938">
    <property type="entry name" value="K_chnl_volt-dep_EAG/ELK/ERG"/>
</dbReference>
<dbReference type="InterPro" id="IPR013621">
    <property type="entry name" value="Ion_trans_N"/>
</dbReference>
<keyword evidence="9" id="KW-0633">Potassium transport</keyword>
<evidence type="ECO:0000256" key="19">
    <source>
        <dbReference type="ARBA" id="ARBA00036239"/>
    </source>
</evidence>
<dbReference type="SUPFAM" id="SSF81324">
    <property type="entry name" value="Voltage-gated potassium channels"/>
    <property type="match status" value="1"/>
</dbReference>
<keyword evidence="14" id="KW-0114">cAMP</keyword>
<evidence type="ECO:0000256" key="6">
    <source>
        <dbReference type="ARBA" id="ARBA00022566"/>
    </source>
</evidence>
<feature type="transmembrane region" description="Helical" evidence="21">
    <location>
        <begin position="516"/>
        <end position="540"/>
    </location>
</feature>
<feature type="transmembrane region" description="Helical" evidence="21">
    <location>
        <begin position="362"/>
        <end position="383"/>
    </location>
</feature>
<dbReference type="InterPro" id="IPR018488">
    <property type="entry name" value="cNMP-bd_CS"/>
</dbReference>